<organism evidence="2 3">
    <name type="scientific">Prorocentrum cordatum</name>
    <dbReference type="NCBI Taxonomy" id="2364126"/>
    <lineage>
        <taxon>Eukaryota</taxon>
        <taxon>Sar</taxon>
        <taxon>Alveolata</taxon>
        <taxon>Dinophyceae</taxon>
        <taxon>Prorocentrales</taxon>
        <taxon>Prorocentraceae</taxon>
        <taxon>Prorocentrum</taxon>
    </lineage>
</organism>
<protein>
    <submittedName>
        <fullName evidence="2">Uncharacterized protein</fullName>
    </submittedName>
</protein>
<feature type="region of interest" description="Disordered" evidence="1">
    <location>
        <begin position="38"/>
        <end position="108"/>
    </location>
</feature>
<feature type="compositionally biased region" description="Basic residues" evidence="1">
    <location>
        <begin position="96"/>
        <end position="108"/>
    </location>
</feature>
<proteinExistence type="predicted"/>
<keyword evidence="3" id="KW-1185">Reference proteome</keyword>
<reference evidence="2" key="1">
    <citation type="submission" date="2023-10" db="EMBL/GenBank/DDBJ databases">
        <authorList>
            <person name="Chen Y."/>
            <person name="Shah S."/>
            <person name="Dougan E. K."/>
            <person name="Thang M."/>
            <person name="Chan C."/>
        </authorList>
    </citation>
    <scope>NUCLEOTIDE SEQUENCE [LARGE SCALE GENOMIC DNA]</scope>
</reference>
<comment type="caution">
    <text evidence="2">The sequence shown here is derived from an EMBL/GenBank/DDBJ whole genome shotgun (WGS) entry which is preliminary data.</text>
</comment>
<evidence type="ECO:0000313" key="3">
    <source>
        <dbReference type="Proteomes" id="UP001189429"/>
    </source>
</evidence>
<evidence type="ECO:0000313" key="2">
    <source>
        <dbReference type="EMBL" id="CAK0820057.1"/>
    </source>
</evidence>
<dbReference type="EMBL" id="CAUYUJ010007236">
    <property type="protein sequence ID" value="CAK0820057.1"/>
    <property type="molecule type" value="Genomic_DNA"/>
</dbReference>
<gene>
    <name evidence="2" type="ORF">PCOR1329_LOCUS21871</name>
</gene>
<name>A0ABN9RPC1_9DINO</name>
<sequence>MREIGSRTLFPGTLRKGDIGGHMKHHISEHFFYYDHQSTRISPNPGDPRKISHPSPAQFAPRAASIRRGVKPVARPPQGAGRSLIQPQLAREGASTHHHHVAPVGWRH</sequence>
<accession>A0ABN9RPC1</accession>
<evidence type="ECO:0000256" key="1">
    <source>
        <dbReference type="SAM" id="MobiDB-lite"/>
    </source>
</evidence>
<dbReference type="Proteomes" id="UP001189429">
    <property type="component" value="Unassembled WGS sequence"/>
</dbReference>